<sequence>MAQILRSKNLATKFQILLEVAANQPNIQQKDIALKLNITSQAVSEYVKELIKDGWLSSQGRSRYKVTREGVDWILKMARQLQSYSSFVSKVVSDISVSTAIAEGDLSGGQPVSLCMKDGLLFASPIMNDKVAGNITGLICDGGKGGCSLKLTTSASVAIQSALLAMRGVRVPSDNGIVGEKVEDTIRNIGRVCQAMNATDIEIVHIMADKSGLKF</sequence>
<dbReference type="AlphaFoldDB" id="X1QN70"/>
<protein>
    <recommendedName>
        <fullName evidence="1">Serine dehydratase-like alpha subunit domain-containing protein</fullName>
    </recommendedName>
</protein>
<reference evidence="2" key="1">
    <citation type="journal article" date="2014" name="Front. Microbiol.">
        <title>High frequency of phylogenetically diverse reductive dehalogenase-homologous genes in deep subseafloor sedimentary metagenomes.</title>
        <authorList>
            <person name="Kawai M."/>
            <person name="Futagami T."/>
            <person name="Toyoda A."/>
            <person name="Takaki Y."/>
            <person name="Nishi S."/>
            <person name="Hori S."/>
            <person name="Arai W."/>
            <person name="Tsubouchi T."/>
            <person name="Morono Y."/>
            <person name="Uchiyama I."/>
            <person name="Ito T."/>
            <person name="Fujiyama A."/>
            <person name="Inagaki F."/>
            <person name="Takami H."/>
        </authorList>
    </citation>
    <scope>NUCLEOTIDE SEQUENCE</scope>
    <source>
        <strain evidence="2">Expedition CK06-06</strain>
    </source>
</reference>
<proteinExistence type="predicted"/>
<evidence type="ECO:0000313" key="2">
    <source>
        <dbReference type="EMBL" id="GAI44714.1"/>
    </source>
</evidence>
<dbReference type="GO" id="GO:0019450">
    <property type="term" value="P:L-cysteine catabolic process to pyruvate"/>
    <property type="evidence" value="ECO:0007669"/>
    <property type="project" value="TreeGrafter"/>
</dbReference>
<organism evidence="2">
    <name type="scientific">marine sediment metagenome</name>
    <dbReference type="NCBI Taxonomy" id="412755"/>
    <lineage>
        <taxon>unclassified sequences</taxon>
        <taxon>metagenomes</taxon>
        <taxon>ecological metagenomes</taxon>
    </lineage>
</organism>
<dbReference type="Gene3D" id="1.10.10.10">
    <property type="entry name" value="Winged helix-like DNA-binding domain superfamily/Winged helix DNA-binding domain"/>
    <property type="match status" value="1"/>
</dbReference>
<dbReference type="EMBL" id="BARV01028115">
    <property type="protein sequence ID" value="GAI44714.1"/>
    <property type="molecule type" value="Genomic_DNA"/>
</dbReference>
<dbReference type="InterPro" id="IPR036388">
    <property type="entry name" value="WH-like_DNA-bd_sf"/>
</dbReference>
<dbReference type="PANTHER" id="PTHR30501">
    <property type="entry name" value="UPF0597 PROTEIN YHAM"/>
    <property type="match status" value="1"/>
</dbReference>
<dbReference type="InterPro" id="IPR005130">
    <property type="entry name" value="Ser_deHydtase-like_asu"/>
</dbReference>
<name>X1QN70_9ZZZZ</name>
<dbReference type="GO" id="GO:0080146">
    <property type="term" value="F:L-cysteine desulfhydrase activity"/>
    <property type="evidence" value="ECO:0007669"/>
    <property type="project" value="TreeGrafter"/>
</dbReference>
<comment type="caution">
    <text evidence="2">The sequence shown here is derived from an EMBL/GenBank/DDBJ whole genome shotgun (WGS) entry which is preliminary data.</text>
</comment>
<evidence type="ECO:0000259" key="1">
    <source>
        <dbReference type="Pfam" id="PF03313"/>
    </source>
</evidence>
<dbReference type="InterPro" id="IPR036390">
    <property type="entry name" value="WH_DNA-bd_sf"/>
</dbReference>
<feature type="domain" description="Serine dehydratase-like alpha subunit" evidence="1">
    <location>
        <begin position="132"/>
        <end position="203"/>
    </location>
</feature>
<accession>X1QN70</accession>
<dbReference type="PANTHER" id="PTHR30501:SF2">
    <property type="entry name" value="UPF0597 PROTEIN YHAM"/>
    <property type="match status" value="1"/>
</dbReference>
<gene>
    <name evidence="2" type="ORF">S06H3_45092</name>
</gene>
<dbReference type="InterPro" id="IPR021144">
    <property type="entry name" value="UPF0597"/>
</dbReference>
<dbReference type="Pfam" id="PF03313">
    <property type="entry name" value="SDH_alpha"/>
    <property type="match status" value="1"/>
</dbReference>
<dbReference type="SUPFAM" id="SSF46785">
    <property type="entry name" value="Winged helix' DNA-binding domain"/>
    <property type="match status" value="1"/>
</dbReference>
<dbReference type="Pfam" id="PF13412">
    <property type="entry name" value="HTH_24"/>
    <property type="match status" value="1"/>
</dbReference>